<dbReference type="Proteomes" id="UP001172911">
    <property type="component" value="Unassembled WGS sequence"/>
</dbReference>
<dbReference type="AlphaFoldDB" id="A0AAW7ZBA5"/>
<dbReference type="EMBL" id="JARPTC010000009">
    <property type="protein sequence ID" value="MDO7786983.1"/>
    <property type="molecule type" value="Genomic_DNA"/>
</dbReference>
<proteinExistence type="predicted"/>
<dbReference type="GO" id="GO:0015833">
    <property type="term" value="P:peptide transport"/>
    <property type="evidence" value="ECO:0007669"/>
    <property type="project" value="TreeGrafter"/>
</dbReference>
<comment type="caution">
    <text evidence="2">The sequence shown here is derived from an EMBL/GenBank/DDBJ whole genome shotgun (WGS) entry which is preliminary data.</text>
</comment>
<dbReference type="SUPFAM" id="SSF53850">
    <property type="entry name" value="Periplasmic binding protein-like II"/>
    <property type="match status" value="1"/>
</dbReference>
<dbReference type="GO" id="GO:0043190">
    <property type="term" value="C:ATP-binding cassette (ABC) transporter complex"/>
    <property type="evidence" value="ECO:0007669"/>
    <property type="project" value="InterPro"/>
</dbReference>
<dbReference type="CDD" id="cd08493">
    <property type="entry name" value="PBP2_DppA_like"/>
    <property type="match status" value="1"/>
</dbReference>
<dbReference type="InterPro" id="IPR039424">
    <property type="entry name" value="SBP_5"/>
</dbReference>
<dbReference type="Gene3D" id="3.90.76.10">
    <property type="entry name" value="Dipeptide-binding Protein, Domain 1"/>
    <property type="match status" value="1"/>
</dbReference>
<keyword evidence="3" id="KW-1185">Reference proteome</keyword>
<dbReference type="Gene3D" id="3.10.105.10">
    <property type="entry name" value="Dipeptide-binding Protein, Domain 3"/>
    <property type="match status" value="1"/>
</dbReference>
<sequence>MRGKLYQILFLIIFLSFFSLALRYYGVNTHVVSEQITLPEEYDITYVTEETIKTLDPAEANNLSEAKALVNIFEGLVRFKPNSTEVEPCLAISWEVSPDGLSWTFTLRQGVLFHDNTPFNAEAVKFSVERQLQPLKRDNMTYGSFTFGVVKAVDVIDDYTVKFTLNSPYAPFLRNLAMPWAAPIVSPTSVSKQGDNFYKNPAGTGAYSLGGWNRENPVLIANQSYWGKRPKINSILFAHGTVNERINSVNSGLADIADIPAKQLAKLTKENMSKLSQPSASLGYLGMYNDRPPFNNSRIRRAICVAMDRKEIAQELFGDNSLAANSVLPPLILGYNKDLTPYSGGAQNAKELLRAAGYPNGIDITLISYTSPRPYNPIGSTLLADIVKRQLAKADIRVTIKSYPWHEFKTALNNQQGDAFLFGWVGDNMDPDNFLYTLLASGATPQTNLTKYKNSEVDRLISAAQKEHDESVRKRLYFHAQQIILQDTPMVFLNYGKDTIAVADYIKEVSLNPFGLPLFKDAYIKK</sequence>
<dbReference type="Gene3D" id="3.40.190.10">
    <property type="entry name" value="Periplasmic binding protein-like II"/>
    <property type="match status" value="1"/>
</dbReference>
<organism evidence="2 3">
    <name type="scientific">Desulforamulus aquiferis</name>
    <dbReference type="NCBI Taxonomy" id="1397668"/>
    <lineage>
        <taxon>Bacteria</taxon>
        <taxon>Bacillati</taxon>
        <taxon>Bacillota</taxon>
        <taxon>Clostridia</taxon>
        <taxon>Eubacteriales</taxon>
        <taxon>Peptococcaceae</taxon>
        <taxon>Desulforamulus</taxon>
    </lineage>
</organism>
<name>A0AAW7ZBA5_9FIRM</name>
<evidence type="ECO:0000259" key="1">
    <source>
        <dbReference type="Pfam" id="PF00496"/>
    </source>
</evidence>
<dbReference type="PIRSF" id="PIRSF002741">
    <property type="entry name" value="MppA"/>
    <property type="match status" value="1"/>
</dbReference>
<dbReference type="RefSeq" id="WP_304542095.1">
    <property type="nucleotide sequence ID" value="NZ_JARPTC010000009.1"/>
</dbReference>
<gene>
    <name evidence="2" type="ORF">P6N53_07070</name>
</gene>
<evidence type="ECO:0000313" key="2">
    <source>
        <dbReference type="EMBL" id="MDO7786983.1"/>
    </source>
</evidence>
<accession>A0AAW7ZBA5</accession>
<dbReference type="GO" id="GO:0042597">
    <property type="term" value="C:periplasmic space"/>
    <property type="evidence" value="ECO:0007669"/>
    <property type="project" value="UniProtKB-ARBA"/>
</dbReference>
<evidence type="ECO:0000313" key="3">
    <source>
        <dbReference type="Proteomes" id="UP001172911"/>
    </source>
</evidence>
<dbReference type="Pfam" id="PF00496">
    <property type="entry name" value="SBP_bac_5"/>
    <property type="match status" value="1"/>
</dbReference>
<feature type="domain" description="Solute-binding protein family 5" evidence="1">
    <location>
        <begin position="85"/>
        <end position="443"/>
    </location>
</feature>
<protein>
    <submittedName>
        <fullName evidence="2">ABC transporter substrate-binding protein</fullName>
    </submittedName>
</protein>
<dbReference type="PANTHER" id="PTHR30290">
    <property type="entry name" value="PERIPLASMIC BINDING COMPONENT OF ABC TRANSPORTER"/>
    <property type="match status" value="1"/>
</dbReference>
<dbReference type="GO" id="GO:1904680">
    <property type="term" value="F:peptide transmembrane transporter activity"/>
    <property type="evidence" value="ECO:0007669"/>
    <property type="project" value="TreeGrafter"/>
</dbReference>
<reference evidence="2" key="1">
    <citation type="journal article" date="2023" name="J. Hazard. Mater.">
        <title>Anaerobic biodegradation of pyrene and benzo[a]pyrene by a new sulfate-reducing Desulforamulus aquiferis strain DSA.</title>
        <authorList>
            <person name="Zhang Z."/>
            <person name="Sun J."/>
            <person name="Gong X."/>
            <person name="Wang C."/>
            <person name="Wang H."/>
        </authorList>
    </citation>
    <scope>NUCLEOTIDE SEQUENCE</scope>
    <source>
        <strain evidence="2">DSA</strain>
    </source>
</reference>
<dbReference type="InterPro" id="IPR000914">
    <property type="entry name" value="SBP_5_dom"/>
</dbReference>
<reference evidence="2" key="2">
    <citation type="submission" date="2023-03" db="EMBL/GenBank/DDBJ databases">
        <authorList>
            <person name="Zhang Z."/>
        </authorList>
    </citation>
    <scope>NUCLEOTIDE SEQUENCE</scope>
    <source>
        <strain evidence="2">DSA</strain>
    </source>
</reference>
<dbReference type="InterPro" id="IPR030678">
    <property type="entry name" value="Peptide/Ni-bd"/>
</dbReference>